<protein>
    <recommendedName>
        <fullName evidence="3">CENP-V/GFA domain-containing protein</fullName>
    </recommendedName>
</protein>
<dbReference type="PANTHER" id="PTHR33337">
    <property type="entry name" value="GFA DOMAIN-CONTAINING PROTEIN"/>
    <property type="match status" value="1"/>
</dbReference>
<dbReference type="AlphaFoldDB" id="A0A8H4VS90"/>
<accession>A0A8H4VS90</accession>
<evidence type="ECO:0000313" key="1">
    <source>
        <dbReference type="EMBL" id="KAF4618450.1"/>
    </source>
</evidence>
<dbReference type="SUPFAM" id="SSF51316">
    <property type="entry name" value="Mss4-like"/>
    <property type="match status" value="2"/>
</dbReference>
<dbReference type="Gene3D" id="3.90.1590.10">
    <property type="entry name" value="glutathione-dependent formaldehyde- activating enzyme (gfa)"/>
    <property type="match status" value="2"/>
</dbReference>
<dbReference type="InterPro" id="IPR011057">
    <property type="entry name" value="Mss4-like_sf"/>
</dbReference>
<gene>
    <name evidence="1" type="ORF">D9613_009983</name>
</gene>
<comment type="caution">
    <text evidence="1">The sequence shown here is derived from an EMBL/GenBank/DDBJ whole genome shotgun (WGS) entry which is preliminary data.</text>
</comment>
<dbReference type="PANTHER" id="PTHR33337:SF40">
    <property type="entry name" value="CENP-V_GFA DOMAIN-CONTAINING PROTEIN-RELATED"/>
    <property type="match status" value="1"/>
</dbReference>
<evidence type="ECO:0008006" key="3">
    <source>
        <dbReference type="Google" id="ProtNLM"/>
    </source>
</evidence>
<reference evidence="1 2" key="1">
    <citation type="submission" date="2019-12" db="EMBL/GenBank/DDBJ databases">
        <authorList>
            <person name="Floudas D."/>
            <person name="Bentzer J."/>
            <person name="Ahren D."/>
            <person name="Johansson T."/>
            <person name="Persson P."/>
            <person name="Tunlid A."/>
        </authorList>
    </citation>
    <scope>NUCLEOTIDE SEQUENCE [LARGE SCALE GENOMIC DNA]</scope>
    <source>
        <strain evidence="1 2">CBS 102.39</strain>
    </source>
</reference>
<proteinExistence type="predicted"/>
<evidence type="ECO:0000313" key="2">
    <source>
        <dbReference type="Proteomes" id="UP000521872"/>
    </source>
</evidence>
<keyword evidence="2" id="KW-1185">Reference proteome</keyword>
<sequence>MEPAGPLTADSTPESQSPADLSTLKVYRATQHMDRYFCPSCFAYLFYATNGPNRLWMVSSGALERVEGIVKVGYHNYLADTLDGGISDSFRTLDSIELPRYAKDEGSPMLPLGWRADNLLEVNDGRQRDYLPIHCHCKAVSLQLTRPSVEESMDPVAWWIKSQEGKGSGSTSRPRFTGVHCVCNSCRLSSGSLIQSWLIVPRTHVIDEHTSQPVLLSRRSDRIQGLVQYESSPGTYRESCGTCGAKVFQWSLKKTFLPPAVEDEPVIIYVGAGLVDQEVAGSRADNWFFWKKTVNFPEDAVDKSGLKALTTGLEVA</sequence>
<organism evidence="1 2">
    <name type="scientific">Agrocybe pediades</name>
    <dbReference type="NCBI Taxonomy" id="84607"/>
    <lineage>
        <taxon>Eukaryota</taxon>
        <taxon>Fungi</taxon>
        <taxon>Dikarya</taxon>
        <taxon>Basidiomycota</taxon>
        <taxon>Agaricomycotina</taxon>
        <taxon>Agaricomycetes</taxon>
        <taxon>Agaricomycetidae</taxon>
        <taxon>Agaricales</taxon>
        <taxon>Agaricineae</taxon>
        <taxon>Strophariaceae</taxon>
        <taxon>Agrocybe</taxon>
    </lineage>
</organism>
<dbReference type="EMBL" id="JAACJL010000017">
    <property type="protein sequence ID" value="KAF4618450.1"/>
    <property type="molecule type" value="Genomic_DNA"/>
</dbReference>
<name>A0A8H4VS90_9AGAR</name>
<dbReference type="Proteomes" id="UP000521872">
    <property type="component" value="Unassembled WGS sequence"/>
</dbReference>